<evidence type="ECO:0000313" key="3">
    <source>
        <dbReference type="Proteomes" id="UP001597520"/>
    </source>
</evidence>
<reference evidence="3" key="1">
    <citation type="journal article" date="2019" name="Int. J. Syst. Evol. Microbiol.">
        <title>The Global Catalogue of Microorganisms (GCM) 10K type strain sequencing project: providing services to taxonomists for standard genome sequencing and annotation.</title>
        <authorList>
            <consortium name="The Broad Institute Genomics Platform"/>
            <consortium name="The Broad Institute Genome Sequencing Center for Infectious Disease"/>
            <person name="Wu L."/>
            <person name="Ma J."/>
        </authorList>
    </citation>
    <scope>NUCLEOTIDE SEQUENCE [LARGE SCALE GENOMIC DNA]</scope>
    <source>
        <strain evidence="3">KCTC 33792</strain>
    </source>
</reference>
<protein>
    <recommendedName>
        <fullName evidence="4">DUF3600 domain-containing protein</fullName>
    </recommendedName>
</protein>
<comment type="caution">
    <text evidence="2">The sequence shown here is derived from an EMBL/GenBank/DDBJ whole genome shotgun (WGS) entry which is preliminary data.</text>
</comment>
<proteinExistence type="predicted"/>
<organism evidence="2 3">
    <name type="scientific">Salibacterium lacus</name>
    <dbReference type="NCBI Taxonomy" id="1898109"/>
    <lineage>
        <taxon>Bacteria</taxon>
        <taxon>Bacillati</taxon>
        <taxon>Bacillota</taxon>
        <taxon>Bacilli</taxon>
        <taxon>Bacillales</taxon>
        <taxon>Bacillaceae</taxon>
    </lineage>
</organism>
<evidence type="ECO:0000256" key="1">
    <source>
        <dbReference type="SAM" id="Phobius"/>
    </source>
</evidence>
<evidence type="ECO:0000313" key="2">
    <source>
        <dbReference type="EMBL" id="MFD2706632.1"/>
    </source>
</evidence>
<keyword evidence="1" id="KW-0472">Membrane</keyword>
<dbReference type="Proteomes" id="UP001597520">
    <property type="component" value="Unassembled WGS sequence"/>
</dbReference>
<evidence type="ECO:0008006" key="4">
    <source>
        <dbReference type="Google" id="ProtNLM"/>
    </source>
</evidence>
<dbReference type="RefSeq" id="WP_380713938.1">
    <property type="nucleotide sequence ID" value="NZ_JBHUML010000005.1"/>
</dbReference>
<dbReference type="EMBL" id="JBHUML010000005">
    <property type="protein sequence ID" value="MFD2706632.1"/>
    <property type="molecule type" value="Genomic_DNA"/>
</dbReference>
<keyword evidence="3" id="KW-1185">Reference proteome</keyword>
<sequence>MSLHNFYTISRRTNQVLLVIMVDSLCSSSCTSPEDMFRKETNMKTFIKKYSRVTIILLIICIVSIVFNVVQQVHINHQTNRMNHFQDNSEVMTNYLLRKHETQQTIQSIEELITQIQNESVQESTVNMVHADYVAWTEWAGHFVLSLQYTTSTEATGWFWLPEKQIAHLNQDQKNAYHTINDMWANGRNLIQQSVDNMDAEKLEVLQKAMSSFDESFHYKRRDMSNPNEIDKGRLLQTFEKSLSELDSLLIDESSSSLKEEGLQ</sequence>
<feature type="transmembrane region" description="Helical" evidence="1">
    <location>
        <begin position="53"/>
        <end position="70"/>
    </location>
</feature>
<name>A0ABW5T3P9_9BACI</name>
<gene>
    <name evidence="2" type="ORF">ACFSUB_14290</name>
</gene>
<keyword evidence="1" id="KW-0812">Transmembrane</keyword>
<keyword evidence="1" id="KW-1133">Transmembrane helix</keyword>
<accession>A0ABW5T3P9</accession>